<accession>A0A8J9ZCU9</accession>
<organism evidence="1 2">
    <name type="scientific">Branchiostoma lanceolatum</name>
    <name type="common">Common lancelet</name>
    <name type="synonym">Amphioxus lanceolatum</name>
    <dbReference type="NCBI Taxonomy" id="7740"/>
    <lineage>
        <taxon>Eukaryota</taxon>
        <taxon>Metazoa</taxon>
        <taxon>Chordata</taxon>
        <taxon>Cephalochordata</taxon>
        <taxon>Leptocardii</taxon>
        <taxon>Amphioxiformes</taxon>
        <taxon>Branchiostomatidae</taxon>
        <taxon>Branchiostoma</taxon>
    </lineage>
</organism>
<name>A0A8J9ZCU9_BRALA</name>
<sequence>MMKLRVVFFLILSGSVLFVYKLVAHINVAKEKFRGVRSGYTGARSPRMFMIQAGLRYVLVLPYHSAQSQALLIHYS</sequence>
<dbReference type="Proteomes" id="UP000838412">
    <property type="component" value="Chromosome 19"/>
</dbReference>
<evidence type="ECO:0000313" key="2">
    <source>
        <dbReference type="Proteomes" id="UP000838412"/>
    </source>
</evidence>
<gene>
    <name evidence="1" type="primary">Hypp9047</name>
    <name evidence="1" type="ORF">BLAG_LOCUS11748</name>
</gene>
<dbReference type="EMBL" id="OV696704">
    <property type="protein sequence ID" value="CAH1251317.1"/>
    <property type="molecule type" value="Genomic_DNA"/>
</dbReference>
<dbReference type="AlphaFoldDB" id="A0A8J9ZCU9"/>
<evidence type="ECO:0000313" key="1">
    <source>
        <dbReference type="EMBL" id="CAH1251317.1"/>
    </source>
</evidence>
<proteinExistence type="predicted"/>
<keyword evidence="2" id="KW-1185">Reference proteome</keyword>
<protein>
    <submittedName>
        <fullName evidence="1">Hypp9047 protein</fullName>
    </submittedName>
</protein>
<reference evidence="1" key="1">
    <citation type="submission" date="2022-01" db="EMBL/GenBank/DDBJ databases">
        <authorList>
            <person name="Braso-Vives M."/>
        </authorList>
    </citation>
    <scope>NUCLEOTIDE SEQUENCE</scope>
</reference>